<keyword evidence="3 8" id="KW-0812">Transmembrane</keyword>
<gene>
    <name evidence="8" type="primary">mntP</name>
    <name evidence="9" type="ORF">DFO77_11969</name>
</gene>
<comment type="caution">
    <text evidence="9">The sequence shown here is derived from an EMBL/GenBank/DDBJ whole genome shotgun (WGS) entry which is preliminary data.</text>
</comment>
<proteinExistence type="inferred from homology"/>
<keyword evidence="7 8" id="KW-0464">Manganese</keyword>
<evidence type="ECO:0000256" key="5">
    <source>
        <dbReference type="ARBA" id="ARBA00023065"/>
    </source>
</evidence>
<dbReference type="InterPro" id="IPR003810">
    <property type="entry name" value="Mntp/YtaF"/>
</dbReference>
<evidence type="ECO:0000256" key="2">
    <source>
        <dbReference type="ARBA" id="ARBA00022475"/>
    </source>
</evidence>
<sequence>MESRLIIFQFFFQKLKCYFCHSLFSGNMSISSFIILGVGLSVDSLAASITTGACSIKLRVSQIFKVALYMAVFQASMPLLGWFIGSSFKGLVAAYDHWIALLLLGSIGGKLIYDGLRKAEEESSCLCPSSHFVLAGMALATSIDALVVGIGFGVLSIHIWMAVFIIGITTFFFSVAGVLLGMTIGERLNKGLEVLGGLVLIGMGLRIFLSHTIEFIK</sequence>
<evidence type="ECO:0000256" key="3">
    <source>
        <dbReference type="ARBA" id="ARBA00022692"/>
    </source>
</evidence>
<evidence type="ECO:0000256" key="6">
    <source>
        <dbReference type="ARBA" id="ARBA00023136"/>
    </source>
</evidence>
<keyword evidence="10" id="KW-1185">Reference proteome</keyword>
<feature type="transmembrane region" description="Helical" evidence="8">
    <location>
        <begin position="97"/>
        <end position="113"/>
    </location>
</feature>
<evidence type="ECO:0000256" key="8">
    <source>
        <dbReference type="HAMAP-Rule" id="MF_01521"/>
    </source>
</evidence>
<dbReference type="PANTHER" id="PTHR35529:SF1">
    <property type="entry name" value="MANGANESE EFFLUX PUMP MNTP-RELATED"/>
    <property type="match status" value="1"/>
</dbReference>
<protein>
    <recommendedName>
        <fullName evidence="8">Putative manganese efflux pump MntP</fullName>
    </recommendedName>
</protein>
<keyword evidence="2 8" id="KW-1003">Cell membrane</keyword>
<dbReference type="Pfam" id="PF02659">
    <property type="entry name" value="Mntp"/>
    <property type="match status" value="1"/>
</dbReference>
<feature type="transmembrane region" description="Helical" evidence="8">
    <location>
        <begin position="159"/>
        <end position="180"/>
    </location>
</feature>
<dbReference type="HAMAP" id="MF_01521">
    <property type="entry name" value="MntP_pump"/>
    <property type="match status" value="1"/>
</dbReference>
<dbReference type="GO" id="GO:0005886">
    <property type="term" value="C:plasma membrane"/>
    <property type="evidence" value="ECO:0007669"/>
    <property type="project" value="UniProtKB-SubCell"/>
</dbReference>
<evidence type="ECO:0000256" key="7">
    <source>
        <dbReference type="ARBA" id="ARBA00023211"/>
    </source>
</evidence>
<feature type="transmembrane region" description="Helical" evidence="8">
    <location>
        <begin position="133"/>
        <end position="153"/>
    </location>
</feature>
<reference evidence="9 10" key="1">
    <citation type="submission" date="2018-07" db="EMBL/GenBank/DDBJ databases">
        <title>Freshwater and sediment microbial communities from various areas in North America, analyzing microbe dynamics in response to fracking.</title>
        <authorList>
            <person name="Lamendella R."/>
        </authorList>
    </citation>
    <scope>NUCLEOTIDE SEQUENCE [LARGE SCALE GENOMIC DNA]</scope>
    <source>
        <strain evidence="9 10">160A</strain>
    </source>
</reference>
<keyword evidence="5 8" id="KW-0406">Ion transport</keyword>
<keyword evidence="1 8" id="KW-0813">Transport</keyword>
<feature type="transmembrane region" description="Helical" evidence="8">
    <location>
        <begin position="192"/>
        <end position="209"/>
    </location>
</feature>
<dbReference type="InterPro" id="IPR022929">
    <property type="entry name" value="Put_MntP"/>
</dbReference>
<accession>A0A2T0XQ34</accession>
<evidence type="ECO:0000313" key="9">
    <source>
        <dbReference type="EMBL" id="RCW31101.1"/>
    </source>
</evidence>
<dbReference type="GO" id="GO:0005384">
    <property type="term" value="F:manganese ion transmembrane transporter activity"/>
    <property type="evidence" value="ECO:0007669"/>
    <property type="project" value="UniProtKB-UniRule"/>
</dbReference>
<feature type="transmembrane region" description="Helical" evidence="8">
    <location>
        <begin position="66"/>
        <end position="85"/>
    </location>
</feature>
<comment type="similarity">
    <text evidence="8">Belongs to the MntP (TC 9.B.29) family.</text>
</comment>
<comment type="subcellular location">
    <subcellularLocation>
        <location evidence="8">Cell membrane</location>
        <topology evidence="8">Multi-pass membrane protein</topology>
    </subcellularLocation>
</comment>
<dbReference type="Proteomes" id="UP000252733">
    <property type="component" value="Unassembled WGS sequence"/>
</dbReference>
<evidence type="ECO:0000256" key="1">
    <source>
        <dbReference type="ARBA" id="ARBA00022448"/>
    </source>
</evidence>
<organism evidence="9 10">
    <name type="scientific">Marinilabilia salmonicolor</name>
    <dbReference type="NCBI Taxonomy" id="989"/>
    <lineage>
        <taxon>Bacteria</taxon>
        <taxon>Pseudomonadati</taxon>
        <taxon>Bacteroidota</taxon>
        <taxon>Bacteroidia</taxon>
        <taxon>Marinilabiliales</taxon>
        <taxon>Marinilabiliaceae</taxon>
        <taxon>Marinilabilia</taxon>
    </lineage>
</organism>
<dbReference type="EMBL" id="QPIZ01000019">
    <property type="protein sequence ID" value="RCW31101.1"/>
    <property type="molecule type" value="Genomic_DNA"/>
</dbReference>
<name>A0A2T0XQ34_9BACT</name>
<keyword evidence="6 8" id="KW-0472">Membrane</keyword>
<evidence type="ECO:0000256" key="4">
    <source>
        <dbReference type="ARBA" id="ARBA00022989"/>
    </source>
</evidence>
<comment type="function">
    <text evidence="8">Probably functions as a manganese efflux pump.</text>
</comment>
<dbReference type="AlphaFoldDB" id="A0A2T0XQ34"/>
<dbReference type="OrthoDB" id="9811590at2"/>
<dbReference type="PANTHER" id="PTHR35529">
    <property type="entry name" value="MANGANESE EFFLUX PUMP MNTP-RELATED"/>
    <property type="match status" value="1"/>
</dbReference>
<evidence type="ECO:0000313" key="10">
    <source>
        <dbReference type="Proteomes" id="UP000252733"/>
    </source>
</evidence>
<keyword evidence="4 8" id="KW-1133">Transmembrane helix</keyword>